<evidence type="ECO:0000313" key="1">
    <source>
        <dbReference type="EMBL" id="MFC5151968.1"/>
    </source>
</evidence>
<name>A0ABW0AE86_9ACTN</name>
<protein>
    <submittedName>
        <fullName evidence="1">Uncharacterized protein</fullName>
    </submittedName>
</protein>
<proteinExistence type="predicted"/>
<reference evidence="2" key="1">
    <citation type="journal article" date="2019" name="Int. J. Syst. Evol. Microbiol.">
        <title>The Global Catalogue of Microorganisms (GCM) 10K type strain sequencing project: providing services to taxonomists for standard genome sequencing and annotation.</title>
        <authorList>
            <consortium name="The Broad Institute Genomics Platform"/>
            <consortium name="The Broad Institute Genome Sequencing Center for Infectious Disease"/>
            <person name="Wu L."/>
            <person name="Ma J."/>
        </authorList>
    </citation>
    <scope>NUCLEOTIDE SEQUENCE [LARGE SCALE GENOMIC DNA]</scope>
    <source>
        <strain evidence="2">PCU 266</strain>
    </source>
</reference>
<dbReference type="RefSeq" id="WP_344476022.1">
    <property type="nucleotide sequence ID" value="NZ_BAAASB010000006.1"/>
</dbReference>
<comment type="caution">
    <text evidence="1">The sequence shown here is derived from an EMBL/GenBank/DDBJ whole genome shotgun (WGS) entry which is preliminary data.</text>
</comment>
<dbReference type="Proteomes" id="UP001596160">
    <property type="component" value="Unassembled WGS sequence"/>
</dbReference>
<sequence length="171" mass="18148">MHLHEHVPTDDPFFGGVTIRLDHTAGELLVEGDGIPSVVVRRAAGTPLESKVPIGTRDPDRLTMTIGDSAVPLLPAKGFLTRHSYRVDAGEEDARYRLVPVSLGSSRLSLGDTPVGDLTSSGDGKVSADWAEDRRLTPYEAALGYTLAAAFGTGAEPMWQLALDAGLEALN</sequence>
<gene>
    <name evidence="1" type="ORF">ACFPRH_09495</name>
</gene>
<dbReference type="EMBL" id="JBHSKP010000004">
    <property type="protein sequence ID" value="MFC5151968.1"/>
    <property type="molecule type" value="Genomic_DNA"/>
</dbReference>
<evidence type="ECO:0000313" key="2">
    <source>
        <dbReference type="Proteomes" id="UP001596160"/>
    </source>
</evidence>
<accession>A0ABW0AE86</accession>
<organism evidence="1 2">
    <name type="scientific">Streptomyces amakusaensis</name>
    <dbReference type="NCBI Taxonomy" id="67271"/>
    <lineage>
        <taxon>Bacteria</taxon>
        <taxon>Bacillati</taxon>
        <taxon>Actinomycetota</taxon>
        <taxon>Actinomycetes</taxon>
        <taxon>Kitasatosporales</taxon>
        <taxon>Streptomycetaceae</taxon>
        <taxon>Streptomyces</taxon>
    </lineage>
</organism>
<keyword evidence="2" id="KW-1185">Reference proteome</keyword>